<organism evidence="1 2">
    <name type="scientific">Corynebacterium propinquum</name>
    <dbReference type="NCBI Taxonomy" id="43769"/>
    <lineage>
        <taxon>Bacteria</taxon>
        <taxon>Bacillati</taxon>
        <taxon>Actinomycetota</taxon>
        <taxon>Actinomycetes</taxon>
        <taxon>Mycobacteriales</taxon>
        <taxon>Corynebacteriaceae</taxon>
        <taxon>Corynebacterium</taxon>
    </lineage>
</organism>
<dbReference type="EMBL" id="JASNVP010000009">
    <property type="protein sequence ID" value="MDK4326791.1"/>
    <property type="molecule type" value="Genomic_DNA"/>
</dbReference>
<evidence type="ECO:0008006" key="3">
    <source>
        <dbReference type="Google" id="ProtNLM"/>
    </source>
</evidence>
<dbReference type="RefSeq" id="WP_284589966.1">
    <property type="nucleotide sequence ID" value="NZ_JASNVP010000009.1"/>
</dbReference>
<protein>
    <recommendedName>
        <fullName evidence="3">Phage tail protein</fullName>
    </recommendedName>
</protein>
<evidence type="ECO:0000313" key="2">
    <source>
        <dbReference type="Proteomes" id="UP001226160"/>
    </source>
</evidence>
<gene>
    <name evidence="1" type="ORF">QPX54_09790</name>
</gene>
<sequence>MWYEVFLDDINGHQWALTASSRGRQGVVLLGLSGLQAQAEYSAVATSRQIGQSPGRYTVDAMTGTLDILITGDEAETVLETFSAFVHGVSQFAPVVLTVITPGYGQVHTSLMLSDPLPIPAQSPANGHAIQLSVPVIAYSGCWHGLERTLSSNGQVDNPGDLPMNINLEWSGRGKSAVIGGQRLRLPAINSGNATYDGDPAVAGQIRVNGEVNVEHWRAMRAQTIPQVMPGKSVSVASLSTGVVVKTTPRYTTPWRWSK</sequence>
<proteinExistence type="predicted"/>
<accession>A0AAP4BWC0</accession>
<reference evidence="1" key="1">
    <citation type="submission" date="2023-05" db="EMBL/GenBank/DDBJ databases">
        <title>Metabolic capabilities are highly conserved among human nasal-associated Corynebacterium species in pangenomic analyses.</title>
        <authorList>
            <person name="Tran T.H."/>
            <person name="Roberts A.Q."/>
            <person name="Escapa I.F."/>
            <person name="Gao W."/>
            <person name="Conlan S."/>
            <person name="Kong H."/>
            <person name="Segre J.A."/>
            <person name="Kelly M.S."/>
            <person name="Lemon K.P."/>
        </authorList>
    </citation>
    <scope>NUCLEOTIDE SEQUENCE</scope>
    <source>
        <strain evidence="1">KPL2654</strain>
    </source>
</reference>
<dbReference type="Proteomes" id="UP001226160">
    <property type="component" value="Unassembled WGS sequence"/>
</dbReference>
<evidence type="ECO:0000313" key="1">
    <source>
        <dbReference type="EMBL" id="MDK4326791.1"/>
    </source>
</evidence>
<name>A0AAP4BWC0_9CORY</name>
<dbReference type="AlphaFoldDB" id="A0AAP4BWC0"/>
<comment type="caution">
    <text evidence="1">The sequence shown here is derived from an EMBL/GenBank/DDBJ whole genome shotgun (WGS) entry which is preliminary data.</text>
</comment>